<feature type="signal peptide" evidence="1">
    <location>
        <begin position="1"/>
        <end position="18"/>
    </location>
</feature>
<proteinExistence type="predicted"/>
<name>A0ABN6LHX2_9BACT</name>
<dbReference type="EMBL" id="AP025293">
    <property type="protein sequence ID" value="BDD01154.1"/>
    <property type="molecule type" value="Genomic_DNA"/>
</dbReference>
<dbReference type="PROSITE" id="PS51257">
    <property type="entry name" value="PROKAR_LIPOPROTEIN"/>
    <property type="match status" value="1"/>
</dbReference>
<keyword evidence="2" id="KW-0614">Plasmid</keyword>
<keyword evidence="3" id="KW-1185">Reference proteome</keyword>
<evidence type="ECO:0000313" key="3">
    <source>
        <dbReference type="Proteomes" id="UP001354989"/>
    </source>
</evidence>
<geneLocation type="plasmid" evidence="2 3">
    <name>pPP1</name>
</geneLocation>
<protein>
    <recommendedName>
        <fullName evidence="4">Lipocalin-like domain-containing protein</fullName>
    </recommendedName>
</protein>
<accession>A0ABN6LHX2</accession>
<keyword evidence="1" id="KW-0732">Signal</keyword>
<evidence type="ECO:0008006" key="4">
    <source>
        <dbReference type="Google" id="ProtNLM"/>
    </source>
</evidence>
<dbReference type="RefSeq" id="WP_338398313.1">
    <property type="nucleotide sequence ID" value="NZ_AP025293.1"/>
</dbReference>
<sequence>MKKFFLLLIASMSMFACSDNDPFDNAQTVVKGMVTFGEMEEEFECVNGAGPTLTFEVPSGTEEMVVVISGVNITVNEKNAQKHGVPSSTLFTEEGRRVPGRYSVSQQTITFEWTESEVDPASDDEEEEETTTKSYSINVGQGFIAEGFPVSSFLAYGFGLELMPEIEE</sequence>
<evidence type="ECO:0000256" key="1">
    <source>
        <dbReference type="SAM" id="SignalP"/>
    </source>
</evidence>
<evidence type="ECO:0000313" key="2">
    <source>
        <dbReference type="EMBL" id="BDD01154.1"/>
    </source>
</evidence>
<organism evidence="2 3">
    <name type="scientific">Persicobacter psychrovividus</name>
    <dbReference type="NCBI Taxonomy" id="387638"/>
    <lineage>
        <taxon>Bacteria</taxon>
        <taxon>Pseudomonadati</taxon>
        <taxon>Bacteroidota</taxon>
        <taxon>Cytophagia</taxon>
        <taxon>Cytophagales</taxon>
        <taxon>Persicobacteraceae</taxon>
        <taxon>Persicobacter</taxon>
    </lineage>
</organism>
<feature type="chain" id="PRO_5045863747" description="Lipocalin-like domain-containing protein" evidence="1">
    <location>
        <begin position="19"/>
        <end position="168"/>
    </location>
</feature>
<dbReference type="Proteomes" id="UP001354989">
    <property type="component" value="Plasmid pPP1"/>
</dbReference>
<reference evidence="2 3" key="1">
    <citation type="submission" date="2021-12" db="EMBL/GenBank/DDBJ databases">
        <title>Genome sequencing of bacteria with rrn-lacking chromosome and rrn-plasmid.</title>
        <authorList>
            <person name="Anda M."/>
            <person name="Iwasaki W."/>
        </authorList>
    </citation>
    <scope>NUCLEOTIDE SEQUENCE [LARGE SCALE GENOMIC DNA]</scope>
    <source>
        <strain evidence="2 3">NBRC 101262</strain>
        <plasmid evidence="2 3">pPP1</plasmid>
    </source>
</reference>
<gene>
    <name evidence="2" type="ORF">PEPS_34340</name>
</gene>